<evidence type="ECO:0000313" key="2">
    <source>
        <dbReference type="Proteomes" id="UP000828048"/>
    </source>
</evidence>
<organism evidence="1 2">
    <name type="scientific">Vaccinium darrowii</name>
    <dbReference type="NCBI Taxonomy" id="229202"/>
    <lineage>
        <taxon>Eukaryota</taxon>
        <taxon>Viridiplantae</taxon>
        <taxon>Streptophyta</taxon>
        <taxon>Embryophyta</taxon>
        <taxon>Tracheophyta</taxon>
        <taxon>Spermatophyta</taxon>
        <taxon>Magnoliopsida</taxon>
        <taxon>eudicotyledons</taxon>
        <taxon>Gunneridae</taxon>
        <taxon>Pentapetalae</taxon>
        <taxon>asterids</taxon>
        <taxon>Ericales</taxon>
        <taxon>Ericaceae</taxon>
        <taxon>Vaccinioideae</taxon>
        <taxon>Vaccinieae</taxon>
        <taxon>Vaccinium</taxon>
    </lineage>
</organism>
<protein>
    <submittedName>
        <fullName evidence="1">Uncharacterized protein</fullName>
    </submittedName>
</protein>
<name>A0ACB7YHE0_9ERIC</name>
<accession>A0ACB7YHE0</accession>
<reference evidence="1 2" key="1">
    <citation type="journal article" date="2021" name="Hortic Res">
        <title>High-quality reference genome and annotation aids understanding of berry development for evergreen blueberry (Vaccinium darrowii).</title>
        <authorList>
            <person name="Yu J."/>
            <person name="Hulse-Kemp A.M."/>
            <person name="Babiker E."/>
            <person name="Staton M."/>
        </authorList>
    </citation>
    <scope>NUCLEOTIDE SEQUENCE [LARGE SCALE GENOMIC DNA]</scope>
    <source>
        <strain evidence="2">cv. NJ 8807/NJ 8810</strain>
        <tissue evidence="1">Young leaf</tissue>
    </source>
</reference>
<evidence type="ECO:0000313" key="1">
    <source>
        <dbReference type="EMBL" id="KAH7852249.1"/>
    </source>
</evidence>
<proteinExistence type="predicted"/>
<dbReference type="EMBL" id="CM037158">
    <property type="protein sequence ID" value="KAH7852249.1"/>
    <property type="molecule type" value="Genomic_DNA"/>
</dbReference>
<sequence length="364" mass="40129">MEGDVIELGETTKILNKSMTPVDHVSSVAIVEEEAAKEISKAAACVMFEKPTPKAANHIKPLYVLGCLDGMPVNRLLIDDGSVANLMPRTTMTKSEKTEQDLIASSASLLDFKGGLTSCEGILIMKLTVGTKTLTTPFFIINSLSTYNVLLGRDWIHACVAVPSSFHQCLIFWNGNNVEVVWADQKPFLATTNHAEVRLYDSDIGPMRVACLDKYGRHKIVTLTSKSLTEDLKKMMDLHEEEERPNSANATKFIYEDEGLEKAEEADEGDVIRFEDLEAAPAKLDDLKADVQYPLDEINLGESDIGLNAYEVALKPWKLLFDGSKAQEVSGCGIILISPEGLRTNYHFNSISNVQITRLSTNSL</sequence>
<dbReference type="Proteomes" id="UP000828048">
    <property type="component" value="Chromosome 8"/>
</dbReference>
<comment type="caution">
    <text evidence="1">The sequence shown here is derived from an EMBL/GenBank/DDBJ whole genome shotgun (WGS) entry which is preliminary data.</text>
</comment>
<keyword evidence="2" id="KW-1185">Reference proteome</keyword>
<gene>
    <name evidence="1" type="ORF">Vadar_022444</name>
</gene>